<proteinExistence type="predicted"/>
<organism evidence="1 2">
    <name type="scientific">Gigaspora rosea</name>
    <dbReference type="NCBI Taxonomy" id="44941"/>
    <lineage>
        <taxon>Eukaryota</taxon>
        <taxon>Fungi</taxon>
        <taxon>Fungi incertae sedis</taxon>
        <taxon>Mucoromycota</taxon>
        <taxon>Glomeromycotina</taxon>
        <taxon>Glomeromycetes</taxon>
        <taxon>Diversisporales</taxon>
        <taxon>Gigasporaceae</taxon>
        <taxon>Gigaspora</taxon>
    </lineage>
</organism>
<gene>
    <name evidence="1" type="ORF">C2G38_2162562</name>
</gene>
<accession>A0A397VXP8</accession>
<dbReference type="AlphaFoldDB" id="A0A397VXP8"/>
<dbReference type="Proteomes" id="UP000266673">
    <property type="component" value="Unassembled WGS sequence"/>
</dbReference>
<name>A0A397VXP8_9GLOM</name>
<dbReference type="OrthoDB" id="10415762at2759"/>
<comment type="caution">
    <text evidence="1">The sequence shown here is derived from an EMBL/GenBank/DDBJ whole genome shotgun (WGS) entry which is preliminary data.</text>
</comment>
<evidence type="ECO:0000313" key="2">
    <source>
        <dbReference type="Proteomes" id="UP000266673"/>
    </source>
</evidence>
<protein>
    <submittedName>
        <fullName evidence="1">Uncharacterized protein</fullName>
    </submittedName>
</protein>
<sequence length="199" mass="23951">MCRYNVQENVELEREIEQPVVELEQRVELYDFSRPDPLFYNFLEEPGKVYYFDEITPYFNFNDGHYFNEENNHFDEESLYSNHNIDHSNTDGLIYAGEPTISSTSNIPLGSLNYENALNSNGERQIHQCHHQCKYQSKQFYEMKRHWKRKHEDIVEFPTSDKVFTNLANGKRYQCPFKCPHTSKHLRHLRKHKDDKHKD</sequence>
<keyword evidence="2" id="KW-1185">Reference proteome</keyword>
<reference evidence="1 2" key="1">
    <citation type="submission" date="2018-06" db="EMBL/GenBank/DDBJ databases">
        <title>Comparative genomics reveals the genomic features of Rhizophagus irregularis, R. cerebriforme, R. diaphanum and Gigaspora rosea, and their symbiotic lifestyle signature.</title>
        <authorList>
            <person name="Morin E."/>
            <person name="San Clemente H."/>
            <person name="Chen E.C.H."/>
            <person name="De La Providencia I."/>
            <person name="Hainaut M."/>
            <person name="Kuo A."/>
            <person name="Kohler A."/>
            <person name="Murat C."/>
            <person name="Tang N."/>
            <person name="Roy S."/>
            <person name="Loubradou J."/>
            <person name="Henrissat B."/>
            <person name="Grigoriev I.V."/>
            <person name="Corradi N."/>
            <person name="Roux C."/>
            <person name="Martin F.M."/>
        </authorList>
    </citation>
    <scope>NUCLEOTIDE SEQUENCE [LARGE SCALE GENOMIC DNA]</scope>
    <source>
        <strain evidence="1 2">DAOM 194757</strain>
    </source>
</reference>
<evidence type="ECO:0000313" key="1">
    <source>
        <dbReference type="EMBL" id="RIB26728.1"/>
    </source>
</evidence>
<dbReference type="EMBL" id="QKWP01000125">
    <property type="protein sequence ID" value="RIB26728.1"/>
    <property type="molecule type" value="Genomic_DNA"/>
</dbReference>